<accession>A0ABV6DIR6</accession>
<reference evidence="1 2" key="1">
    <citation type="submission" date="2024-09" db="EMBL/GenBank/DDBJ databases">
        <authorList>
            <person name="Sun Q."/>
            <person name="Mori K."/>
        </authorList>
    </citation>
    <scope>NUCLEOTIDE SEQUENCE [LARGE SCALE GENOMIC DNA]</scope>
    <source>
        <strain evidence="1 2">CCM 7759</strain>
    </source>
</reference>
<keyword evidence="2" id="KW-1185">Reference proteome</keyword>
<evidence type="ECO:0000313" key="2">
    <source>
        <dbReference type="Proteomes" id="UP001589776"/>
    </source>
</evidence>
<evidence type="ECO:0000313" key="1">
    <source>
        <dbReference type="EMBL" id="MFC0212512.1"/>
    </source>
</evidence>
<proteinExistence type="predicted"/>
<gene>
    <name evidence="1" type="ORF">ACFFK0_08560</name>
</gene>
<comment type="caution">
    <text evidence="1">The sequence shown here is derived from an EMBL/GenBank/DDBJ whole genome shotgun (WGS) entry which is preliminary data.</text>
</comment>
<name>A0ABV6DIR6_9BACL</name>
<organism evidence="1 2">
    <name type="scientific">Paenibacillus chartarius</name>
    <dbReference type="NCBI Taxonomy" id="747481"/>
    <lineage>
        <taxon>Bacteria</taxon>
        <taxon>Bacillati</taxon>
        <taxon>Bacillota</taxon>
        <taxon>Bacilli</taxon>
        <taxon>Bacillales</taxon>
        <taxon>Paenibacillaceae</taxon>
        <taxon>Paenibacillus</taxon>
    </lineage>
</organism>
<dbReference type="Proteomes" id="UP001589776">
    <property type="component" value="Unassembled WGS sequence"/>
</dbReference>
<dbReference type="RefSeq" id="WP_377469693.1">
    <property type="nucleotide sequence ID" value="NZ_JBHLWN010000031.1"/>
</dbReference>
<sequence length="234" mass="26249">MNAEHVKKLLVKGPLRMLVMNAPEEYTAELDVLPEGAQITVWNPETGPFPVEGGEFDWVQLFVRSVAEMESLAPVALRAVRRDGLLWIAYPKKSGKIKTDISRDAGWETVHAAGWTGVSLVSLDETWSSMRARPVDAIASMTREFEKVTEEGRVVRERPASGTDKPRFVEVPDDFQAALDRSPAAKSLFEAIAYTHKKEYVSWITDAKKAETRESRIAKSIEMLESGKKSRMQK</sequence>
<dbReference type="Pfam" id="PF13376">
    <property type="entry name" value="OmdA"/>
    <property type="match status" value="1"/>
</dbReference>
<protein>
    <submittedName>
        <fullName evidence="1">YdeI/OmpD-associated family protein</fullName>
    </submittedName>
</protein>
<dbReference type="EMBL" id="JBHLWN010000031">
    <property type="protein sequence ID" value="MFC0212512.1"/>
    <property type="molecule type" value="Genomic_DNA"/>
</dbReference>